<evidence type="ECO:0000313" key="1">
    <source>
        <dbReference type="EMBL" id="OMO51907.1"/>
    </source>
</evidence>
<dbReference type="Proteomes" id="UP000187203">
    <property type="component" value="Unassembled WGS sequence"/>
</dbReference>
<name>A0A1R3G1G6_9ROSI</name>
<organism evidence="1 2">
    <name type="scientific">Corchorus olitorius</name>
    <dbReference type="NCBI Taxonomy" id="93759"/>
    <lineage>
        <taxon>Eukaryota</taxon>
        <taxon>Viridiplantae</taxon>
        <taxon>Streptophyta</taxon>
        <taxon>Embryophyta</taxon>
        <taxon>Tracheophyta</taxon>
        <taxon>Spermatophyta</taxon>
        <taxon>Magnoliopsida</taxon>
        <taxon>eudicotyledons</taxon>
        <taxon>Gunneridae</taxon>
        <taxon>Pentapetalae</taxon>
        <taxon>rosids</taxon>
        <taxon>malvids</taxon>
        <taxon>Malvales</taxon>
        <taxon>Malvaceae</taxon>
        <taxon>Grewioideae</taxon>
        <taxon>Apeibeae</taxon>
        <taxon>Corchorus</taxon>
    </lineage>
</organism>
<proteinExistence type="predicted"/>
<sequence>MELRKSRSAPLAVPSSNLATISSKLSRRCLDLAIDEPCFLVADLKILSSD</sequence>
<gene>
    <name evidence="1" type="ORF">COLO4_37472</name>
</gene>
<keyword evidence="2" id="KW-1185">Reference proteome</keyword>
<comment type="caution">
    <text evidence="1">The sequence shown here is derived from an EMBL/GenBank/DDBJ whole genome shotgun (WGS) entry which is preliminary data.</text>
</comment>
<dbReference type="EMBL" id="AWUE01024011">
    <property type="protein sequence ID" value="OMO51907.1"/>
    <property type="molecule type" value="Genomic_DNA"/>
</dbReference>
<reference evidence="2" key="1">
    <citation type="submission" date="2013-09" db="EMBL/GenBank/DDBJ databases">
        <title>Corchorus olitorius genome sequencing.</title>
        <authorList>
            <person name="Alam M."/>
            <person name="Haque M.S."/>
            <person name="Islam M.S."/>
            <person name="Emdad E.M."/>
            <person name="Islam M.M."/>
            <person name="Ahmed B."/>
            <person name="Halim A."/>
            <person name="Hossen Q.M.M."/>
            <person name="Hossain M.Z."/>
            <person name="Ahmed R."/>
            <person name="Khan M.M."/>
            <person name="Islam R."/>
            <person name="Rashid M.M."/>
            <person name="Khan S.A."/>
            <person name="Rahman M.S."/>
            <person name="Alam M."/>
            <person name="Yahiya A.S."/>
            <person name="Khan M.S."/>
            <person name="Azam M.S."/>
            <person name="Haque T."/>
            <person name="Lashkar M.Z.H."/>
            <person name="Akhand A.I."/>
            <person name="Morshed G."/>
            <person name="Roy S."/>
            <person name="Uddin K.S."/>
            <person name="Rabeya T."/>
            <person name="Hossain A.S."/>
            <person name="Chowdhury A."/>
            <person name="Snigdha A.R."/>
            <person name="Mortoza M.S."/>
            <person name="Matin S.A."/>
            <person name="Hoque S.M.E."/>
            <person name="Islam M.K."/>
            <person name="Roy D.K."/>
            <person name="Haider R."/>
            <person name="Moosa M.M."/>
            <person name="Elias S.M."/>
            <person name="Hasan A.M."/>
            <person name="Jahan S."/>
            <person name="Shafiuddin M."/>
            <person name="Mahmood N."/>
            <person name="Shommy N.S."/>
        </authorList>
    </citation>
    <scope>NUCLEOTIDE SEQUENCE [LARGE SCALE GENOMIC DNA]</scope>
    <source>
        <strain evidence="2">cv. O-4</strain>
    </source>
</reference>
<accession>A0A1R3G1G6</accession>
<protein>
    <submittedName>
        <fullName evidence="1">Uncharacterized protein</fullName>
    </submittedName>
</protein>
<evidence type="ECO:0000313" key="2">
    <source>
        <dbReference type="Proteomes" id="UP000187203"/>
    </source>
</evidence>
<dbReference type="AlphaFoldDB" id="A0A1R3G1G6"/>